<keyword evidence="2" id="KW-1185">Reference proteome</keyword>
<organism evidence="1 2">
    <name type="scientific">Tritrichomonas musculus</name>
    <dbReference type="NCBI Taxonomy" id="1915356"/>
    <lineage>
        <taxon>Eukaryota</taxon>
        <taxon>Metamonada</taxon>
        <taxon>Parabasalia</taxon>
        <taxon>Tritrichomonadida</taxon>
        <taxon>Tritrichomonadidae</taxon>
        <taxon>Tritrichomonas</taxon>
    </lineage>
</organism>
<name>A0ABR2GQ28_9EUKA</name>
<comment type="caution">
    <text evidence="1">The sequence shown here is derived from an EMBL/GenBank/DDBJ whole genome shotgun (WGS) entry which is preliminary data.</text>
</comment>
<proteinExistence type="predicted"/>
<evidence type="ECO:0000313" key="1">
    <source>
        <dbReference type="EMBL" id="KAK8836044.1"/>
    </source>
</evidence>
<evidence type="ECO:0000313" key="2">
    <source>
        <dbReference type="Proteomes" id="UP001470230"/>
    </source>
</evidence>
<accession>A0ABR2GQ28</accession>
<gene>
    <name evidence="1" type="ORF">M9Y10_040104</name>
</gene>
<dbReference type="Proteomes" id="UP001470230">
    <property type="component" value="Unassembled WGS sequence"/>
</dbReference>
<dbReference type="EMBL" id="JAPFFF010000070">
    <property type="protein sequence ID" value="KAK8836044.1"/>
    <property type="molecule type" value="Genomic_DNA"/>
</dbReference>
<reference evidence="1 2" key="1">
    <citation type="submission" date="2024-04" db="EMBL/GenBank/DDBJ databases">
        <title>Tritrichomonas musculus Genome.</title>
        <authorList>
            <person name="Alves-Ferreira E."/>
            <person name="Grigg M."/>
            <person name="Lorenzi H."/>
            <person name="Galac M."/>
        </authorList>
    </citation>
    <scope>NUCLEOTIDE SEQUENCE [LARGE SCALE GENOMIC DNA]</scope>
    <source>
        <strain evidence="1 2">EAF2021</strain>
    </source>
</reference>
<sequence>MANSNGTISFFNNNGVNALAFDTIYPKIDREEFPWFDDSVNEEDHPEVYNNFKYFKIIESTDELAYGHLMGSLMDLFGEYKLSGYVKTNGNATINGNLTLNAQRAVINTNASLDLYSTSAPNNYGIINVSTTGNSTFLYGQSIYAPNLSNGRHVILALGTKPGQQTMAYFSYRHPGEL</sequence>
<protein>
    <submittedName>
        <fullName evidence="1">Uncharacterized protein</fullName>
    </submittedName>
</protein>